<organism evidence="2 3">
    <name type="scientific">Cyclocybe aegerita</name>
    <name type="common">Black poplar mushroom</name>
    <name type="synonym">Agrocybe aegerita</name>
    <dbReference type="NCBI Taxonomy" id="1973307"/>
    <lineage>
        <taxon>Eukaryota</taxon>
        <taxon>Fungi</taxon>
        <taxon>Dikarya</taxon>
        <taxon>Basidiomycota</taxon>
        <taxon>Agaricomycotina</taxon>
        <taxon>Agaricomycetes</taxon>
        <taxon>Agaricomycetidae</taxon>
        <taxon>Agaricales</taxon>
        <taxon>Agaricineae</taxon>
        <taxon>Bolbitiaceae</taxon>
        <taxon>Cyclocybe</taxon>
    </lineage>
</organism>
<sequence>MDQLHEPTSLGGIWGTKYLQQEQQRRANSYSSPHELLPFLHTNKVMQQKHMLQSMPPQNLLSPLNMNYMSLHDSPTFGTPTTPHSPFDFHTLNLLIGSDTVPTQCRLQFSLHIQPSSSSSPLTWLRTNANSTASTESSPVCFTTHRRLNPSAESDQPSAFPFLSPTQNQSG</sequence>
<evidence type="ECO:0000256" key="1">
    <source>
        <dbReference type="SAM" id="MobiDB-lite"/>
    </source>
</evidence>
<keyword evidence="3" id="KW-1185">Reference proteome</keyword>
<dbReference type="EMBL" id="CACVBS010000079">
    <property type="protein sequence ID" value="CAA7269577.1"/>
    <property type="molecule type" value="Genomic_DNA"/>
</dbReference>
<feature type="region of interest" description="Disordered" evidence="1">
    <location>
        <begin position="148"/>
        <end position="171"/>
    </location>
</feature>
<protein>
    <submittedName>
        <fullName evidence="2">Uncharacterized protein</fullName>
    </submittedName>
</protein>
<comment type="caution">
    <text evidence="2">The sequence shown here is derived from an EMBL/GenBank/DDBJ whole genome shotgun (WGS) entry which is preliminary data.</text>
</comment>
<evidence type="ECO:0000313" key="3">
    <source>
        <dbReference type="Proteomes" id="UP000467700"/>
    </source>
</evidence>
<accession>A0A8S0WS84</accession>
<proteinExistence type="predicted"/>
<evidence type="ECO:0000313" key="2">
    <source>
        <dbReference type="EMBL" id="CAA7269577.1"/>
    </source>
</evidence>
<name>A0A8S0WS84_CYCAE</name>
<gene>
    <name evidence="2" type="ORF">AAE3_LOCUS11905</name>
</gene>
<dbReference type="Proteomes" id="UP000467700">
    <property type="component" value="Unassembled WGS sequence"/>
</dbReference>
<dbReference type="AlphaFoldDB" id="A0A8S0WS84"/>
<reference evidence="2 3" key="1">
    <citation type="submission" date="2020-01" db="EMBL/GenBank/DDBJ databases">
        <authorList>
            <person name="Gupta K D."/>
        </authorList>
    </citation>
    <scope>NUCLEOTIDE SEQUENCE [LARGE SCALE GENOMIC DNA]</scope>
</reference>